<evidence type="ECO:0000256" key="5">
    <source>
        <dbReference type="ARBA" id="ARBA00022692"/>
    </source>
</evidence>
<feature type="transmembrane region" description="Helical" evidence="13">
    <location>
        <begin position="131"/>
        <end position="151"/>
    </location>
</feature>
<dbReference type="PROSITE" id="PS00379">
    <property type="entry name" value="CDP_ALCOHOL_P_TRANSF"/>
    <property type="match status" value="1"/>
</dbReference>
<dbReference type="eggNOG" id="COG0558">
    <property type="taxonomic scope" value="Bacteria"/>
</dbReference>
<keyword evidence="8 13" id="KW-0472">Membrane</keyword>
<name>D1CBL3_THET1</name>
<evidence type="ECO:0000256" key="13">
    <source>
        <dbReference type="SAM" id="Phobius"/>
    </source>
</evidence>
<evidence type="ECO:0000256" key="10">
    <source>
        <dbReference type="ARBA" id="ARBA00023264"/>
    </source>
</evidence>
<dbReference type="InterPro" id="IPR000462">
    <property type="entry name" value="CDP-OH_P_trans"/>
</dbReference>
<comment type="similarity">
    <text evidence="2 12">Belongs to the CDP-alcohol phosphatidyltransferase class-I family.</text>
</comment>
<keyword evidence="4 12" id="KW-0808">Transferase</keyword>
<reference evidence="15" key="1">
    <citation type="journal article" date="2010" name="Stand. Genomic Sci.">
        <title>Complete genome sequence of 'Thermobaculum terrenum' type strain (YNP1).</title>
        <authorList>
            <person name="Kiss H."/>
            <person name="Cleland D."/>
            <person name="Lapidus A."/>
            <person name="Lucas S."/>
            <person name="Glavina Del Rio T."/>
            <person name="Nolan M."/>
            <person name="Tice H."/>
            <person name="Han C."/>
            <person name="Goodwin L."/>
            <person name="Pitluck S."/>
            <person name="Liolios K."/>
            <person name="Ivanova N."/>
            <person name="Mavromatis K."/>
            <person name="Ovchinnikova G."/>
            <person name="Pati A."/>
            <person name="Chen A."/>
            <person name="Palaniappan K."/>
            <person name="Land M."/>
            <person name="Hauser L."/>
            <person name="Chang Y."/>
            <person name="Jeffries C."/>
            <person name="Lu M."/>
            <person name="Brettin T."/>
            <person name="Detter J."/>
            <person name="Goker M."/>
            <person name="Tindall B."/>
            <person name="Beck B."/>
            <person name="McDermott T."/>
            <person name="Woyke T."/>
            <person name="Bristow J."/>
            <person name="Eisen J."/>
            <person name="Markowitz V."/>
            <person name="Hugenholtz P."/>
            <person name="Kyrpides N."/>
            <person name="Klenk H."/>
            <person name="Cheng J."/>
        </authorList>
    </citation>
    <scope>NUCLEOTIDE SEQUENCE [LARGE SCALE GENOMIC DNA]</scope>
    <source>
        <strain evidence="15">ATCC BAA-798 / YNP1</strain>
    </source>
</reference>
<feature type="transmembrane region" description="Helical" evidence="13">
    <location>
        <begin position="12"/>
        <end position="29"/>
    </location>
</feature>
<accession>D1CBL3</accession>
<evidence type="ECO:0000313" key="14">
    <source>
        <dbReference type="EMBL" id="ACZ42178.1"/>
    </source>
</evidence>
<dbReference type="Proteomes" id="UP000000323">
    <property type="component" value="Chromosome 1"/>
</dbReference>
<dbReference type="AlphaFoldDB" id="D1CBL3"/>
<dbReference type="InterPro" id="IPR048254">
    <property type="entry name" value="CDP_ALCOHOL_P_TRANSF_CS"/>
</dbReference>
<evidence type="ECO:0000256" key="11">
    <source>
        <dbReference type="NCBIfam" id="TIGR00560"/>
    </source>
</evidence>
<dbReference type="KEGG" id="ttr:Tter_1270"/>
<organism evidence="14 15">
    <name type="scientific">Thermobaculum terrenum (strain ATCC BAA-798 / CCMEE 7001 / YNP1)</name>
    <dbReference type="NCBI Taxonomy" id="525904"/>
    <lineage>
        <taxon>Bacteria</taxon>
        <taxon>Bacillati</taxon>
        <taxon>Chloroflexota</taxon>
        <taxon>Chloroflexia</taxon>
        <taxon>Candidatus Thermobaculales</taxon>
        <taxon>Candidatus Thermobaculaceae</taxon>
        <taxon>Thermobaculum</taxon>
    </lineage>
</organism>
<feature type="transmembrane region" description="Helical" evidence="13">
    <location>
        <begin position="104"/>
        <end position="124"/>
    </location>
</feature>
<dbReference type="Pfam" id="PF01066">
    <property type="entry name" value="CDP-OH_P_transf"/>
    <property type="match status" value="1"/>
</dbReference>
<keyword evidence="7" id="KW-0443">Lipid metabolism</keyword>
<evidence type="ECO:0000256" key="2">
    <source>
        <dbReference type="ARBA" id="ARBA00010441"/>
    </source>
</evidence>
<evidence type="ECO:0000313" key="15">
    <source>
        <dbReference type="Proteomes" id="UP000000323"/>
    </source>
</evidence>
<dbReference type="EMBL" id="CP001825">
    <property type="protein sequence ID" value="ACZ42178.1"/>
    <property type="molecule type" value="Genomic_DNA"/>
</dbReference>
<evidence type="ECO:0000256" key="6">
    <source>
        <dbReference type="ARBA" id="ARBA00022989"/>
    </source>
</evidence>
<evidence type="ECO:0000256" key="12">
    <source>
        <dbReference type="RuleBase" id="RU003750"/>
    </source>
</evidence>
<protein>
    <recommendedName>
        <fullName evidence="11">CDP-diacylglycerol--glycerol-3-phosphate 3-phosphatidyltransferase</fullName>
        <ecNumber evidence="11">2.7.8.5</ecNumber>
    </recommendedName>
</protein>
<evidence type="ECO:0000256" key="1">
    <source>
        <dbReference type="ARBA" id="ARBA00004141"/>
    </source>
</evidence>
<dbReference type="Gene3D" id="1.20.120.1760">
    <property type="match status" value="1"/>
</dbReference>
<proteinExistence type="inferred from homology"/>
<evidence type="ECO:0000256" key="8">
    <source>
        <dbReference type="ARBA" id="ARBA00023136"/>
    </source>
</evidence>
<keyword evidence="15" id="KW-1185">Reference proteome</keyword>
<dbReference type="InterPro" id="IPR043130">
    <property type="entry name" value="CDP-OH_PTrfase_TM_dom"/>
</dbReference>
<evidence type="ECO:0000256" key="4">
    <source>
        <dbReference type="ARBA" id="ARBA00022679"/>
    </source>
</evidence>
<dbReference type="GO" id="GO:0016020">
    <property type="term" value="C:membrane"/>
    <property type="evidence" value="ECO:0007669"/>
    <property type="project" value="UniProtKB-SubCell"/>
</dbReference>
<feature type="transmembrane region" description="Helical" evidence="13">
    <location>
        <begin position="35"/>
        <end position="55"/>
    </location>
</feature>
<keyword evidence="10" id="KW-1208">Phospholipid metabolism</keyword>
<gene>
    <name evidence="14" type="ordered locus">Tter_1270</name>
</gene>
<feature type="transmembrane region" description="Helical" evidence="13">
    <location>
        <begin position="76"/>
        <end position="98"/>
    </location>
</feature>
<evidence type="ECO:0000256" key="9">
    <source>
        <dbReference type="ARBA" id="ARBA00023209"/>
    </source>
</evidence>
<dbReference type="InterPro" id="IPR004570">
    <property type="entry name" value="Phosphatidylglycerol_P_synth"/>
</dbReference>
<dbReference type="InterPro" id="IPR050324">
    <property type="entry name" value="CDP-alcohol_PTase-I"/>
</dbReference>
<dbReference type="STRING" id="525904.Tter_1270"/>
<dbReference type="PANTHER" id="PTHR14269:SF62">
    <property type="entry name" value="CDP-DIACYLGLYCEROL--GLYCEROL-3-PHOSPHATE 3-PHOSPHATIDYLTRANSFERASE 1, CHLOROPLASTIC"/>
    <property type="match status" value="1"/>
</dbReference>
<dbReference type="GO" id="GO:0008444">
    <property type="term" value="F:CDP-diacylglycerol-glycerol-3-phosphate 3-phosphatidyltransferase activity"/>
    <property type="evidence" value="ECO:0007669"/>
    <property type="project" value="UniProtKB-UniRule"/>
</dbReference>
<evidence type="ECO:0000256" key="7">
    <source>
        <dbReference type="ARBA" id="ARBA00023098"/>
    </source>
</evidence>
<dbReference type="GO" id="GO:0046474">
    <property type="term" value="P:glycerophospholipid biosynthetic process"/>
    <property type="evidence" value="ECO:0007669"/>
    <property type="project" value="TreeGrafter"/>
</dbReference>
<dbReference type="NCBIfam" id="TIGR00560">
    <property type="entry name" value="pgsA"/>
    <property type="match status" value="1"/>
</dbReference>
<dbReference type="PIRSF" id="PIRSF000847">
    <property type="entry name" value="Phos_ph_gly_syn"/>
    <property type="match status" value="1"/>
</dbReference>
<sequence>MIGQTVRLADAISIARILAVPIILGFVLWHPPSLFVPAAAIFLIAAISDLLDGYVARRSGKASTLGIYLDLVADKILTSCVLLVFVDLGILPTWPAALIITREFIVSGLRTVAAAEGLIIPAAAWGKHKTLVTNAAIFMLFLAFAGSELPANMSISSVTPVQIFAYFIMYIAVILTITSGLRYVYNARHVLFQMMKH</sequence>
<keyword evidence="9" id="KW-0594">Phospholipid biosynthesis</keyword>
<dbReference type="PANTHER" id="PTHR14269">
    <property type="entry name" value="CDP-DIACYLGLYCEROL--GLYCEROL-3-PHOSPHATE 3-PHOSPHATIDYLTRANSFERASE-RELATED"/>
    <property type="match status" value="1"/>
</dbReference>
<keyword evidence="5 13" id="KW-0812">Transmembrane</keyword>
<comment type="subcellular location">
    <subcellularLocation>
        <location evidence="1">Membrane</location>
        <topology evidence="1">Multi-pass membrane protein</topology>
    </subcellularLocation>
</comment>
<keyword evidence="3" id="KW-0444">Lipid biosynthesis</keyword>
<feature type="transmembrane region" description="Helical" evidence="13">
    <location>
        <begin position="163"/>
        <end position="185"/>
    </location>
</feature>
<dbReference type="EC" id="2.7.8.5" evidence="11"/>
<evidence type="ECO:0000256" key="3">
    <source>
        <dbReference type="ARBA" id="ARBA00022516"/>
    </source>
</evidence>
<keyword evidence="6 13" id="KW-1133">Transmembrane helix</keyword>
<dbReference type="HOGENOM" id="CLU_051314_2_3_0"/>